<accession>A0A6A7B589</accession>
<dbReference type="EMBL" id="MU006311">
    <property type="protein sequence ID" value="KAF2849529.1"/>
    <property type="molecule type" value="Genomic_DNA"/>
</dbReference>
<protein>
    <submittedName>
        <fullName evidence="1">Uncharacterized protein</fullName>
    </submittedName>
</protein>
<keyword evidence="2" id="KW-1185">Reference proteome</keyword>
<reference evidence="1" key="1">
    <citation type="submission" date="2020-01" db="EMBL/GenBank/DDBJ databases">
        <authorList>
            <consortium name="DOE Joint Genome Institute"/>
            <person name="Haridas S."/>
            <person name="Albert R."/>
            <person name="Binder M."/>
            <person name="Bloem J."/>
            <person name="Labutti K."/>
            <person name="Salamov A."/>
            <person name="Andreopoulos B."/>
            <person name="Baker S.E."/>
            <person name="Barry K."/>
            <person name="Bills G."/>
            <person name="Bluhm B.H."/>
            <person name="Cannon C."/>
            <person name="Castanera R."/>
            <person name="Culley D.E."/>
            <person name="Daum C."/>
            <person name="Ezra D."/>
            <person name="Gonzalez J.B."/>
            <person name="Henrissat B."/>
            <person name="Kuo A."/>
            <person name="Liang C."/>
            <person name="Lipzen A."/>
            <person name="Lutzoni F."/>
            <person name="Magnuson J."/>
            <person name="Mondo S."/>
            <person name="Nolan M."/>
            <person name="Ohm R."/>
            <person name="Pangilinan J."/>
            <person name="Park H.-J."/>
            <person name="Ramirez L."/>
            <person name="Alfaro M."/>
            <person name="Sun H."/>
            <person name="Tritt A."/>
            <person name="Yoshinaga Y."/>
            <person name="Zwiers L.-H."/>
            <person name="Turgeon B.G."/>
            <person name="Goodwin S.B."/>
            <person name="Spatafora J.W."/>
            <person name="Crous P.W."/>
            <person name="Grigoriev I.V."/>
        </authorList>
    </citation>
    <scope>NUCLEOTIDE SEQUENCE</scope>
    <source>
        <strain evidence="1">IPT5</strain>
    </source>
</reference>
<name>A0A6A7B589_9PLEO</name>
<proteinExistence type="predicted"/>
<organism evidence="1 2">
    <name type="scientific">Plenodomus tracheiphilus IPT5</name>
    <dbReference type="NCBI Taxonomy" id="1408161"/>
    <lineage>
        <taxon>Eukaryota</taxon>
        <taxon>Fungi</taxon>
        <taxon>Dikarya</taxon>
        <taxon>Ascomycota</taxon>
        <taxon>Pezizomycotina</taxon>
        <taxon>Dothideomycetes</taxon>
        <taxon>Pleosporomycetidae</taxon>
        <taxon>Pleosporales</taxon>
        <taxon>Pleosporineae</taxon>
        <taxon>Leptosphaeriaceae</taxon>
        <taxon>Plenodomus</taxon>
    </lineage>
</organism>
<evidence type="ECO:0000313" key="1">
    <source>
        <dbReference type="EMBL" id="KAF2849529.1"/>
    </source>
</evidence>
<dbReference type="OrthoDB" id="3692694at2759"/>
<evidence type="ECO:0000313" key="2">
    <source>
        <dbReference type="Proteomes" id="UP000799423"/>
    </source>
</evidence>
<dbReference type="AlphaFoldDB" id="A0A6A7B589"/>
<sequence>MLIHLFFEHTCSSTSRTTEAARAGSCCLILLLALFRPNSLTFTSHGISCPPLLPVPSEERLHSGCQVTSPQRARRPRLYKAAAAHSVSCSLPHFGPHFASRKRSFLHTKLPAQFVPMARLAAPPPPAYSSPLKIPVSTPISIQSTSSTSSNPVTKRSMLSRPVLHQAAPKTQIVRKATGQSLALPASSRSSSILPLSRVDYECTTGLFSISQIPRPINAAIKAAAFRRCSKILQRLPSVVIRPARAAANALSPIVEATAVSPAIQYLEPEDDNTTGADESTIFCEAGDDIDNSELLLEDDSFNETLKVKRQTSYAAFLARAVVANRRLETGRRGHLLPDFFGCALVPKYTGDNLVLGRKRQLPVDRVLLAKQQHAFYTPAVAPRKSRLPFLVWPLVKPVVAACSPVAAPVKPSASRIPRRPVVKVVRTQAAVIVKPTAVSFLKRGTKSNRTARAPVPVKTTRKVAVTPVKPVAATFLKRRTGVARFAAAPVKSAAVPVPKRARAVKTGSAKFTAPVKVAVSVKPTATSAPAVPGLKSAFRQRDSTRPAKPVQFTEGPFNTKLYSLDDPVKQLSTVSTSADETTEWSPIAPLCRYPVTSGGTGTKQLFEVTYDGPMTLTRKFLNRFASVQRAEVLRWQDCFLAGECPELGQLEYGNTDFKVALQAKDVIKYEDIGTTMNASDFSPSASPSMGRVVVFGRFPGSYRDAAIPEKMVVPWKTPLEYPKGMKIGQAKRWISDNIDGTPRADLET</sequence>
<gene>
    <name evidence="1" type="ORF">T440DRAFT_128965</name>
</gene>
<dbReference type="Proteomes" id="UP000799423">
    <property type="component" value="Unassembled WGS sequence"/>
</dbReference>